<protein>
    <submittedName>
        <fullName evidence="1">Uncharacterized protein</fullName>
    </submittedName>
</protein>
<dbReference type="EMBL" id="CCYD01000237">
    <property type="protein sequence ID" value="CEG36722.1"/>
    <property type="molecule type" value="Genomic_DNA"/>
</dbReference>
<dbReference type="GeneID" id="36398985"/>
<evidence type="ECO:0000313" key="1">
    <source>
        <dbReference type="EMBL" id="CEG36722.1"/>
    </source>
</evidence>
<name>A0A0P1A8L6_PLAHL</name>
<organism evidence="1 2">
    <name type="scientific">Plasmopara halstedii</name>
    <name type="common">Downy mildew of sunflower</name>
    <dbReference type="NCBI Taxonomy" id="4781"/>
    <lineage>
        <taxon>Eukaryota</taxon>
        <taxon>Sar</taxon>
        <taxon>Stramenopiles</taxon>
        <taxon>Oomycota</taxon>
        <taxon>Peronosporomycetes</taxon>
        <taxon>Peronosporales</taxon>
        <taxon>Peronosporaceae</taxon>
        <taxon>Plasmopara</taxon>
    </lineage>
</organism>
<reference evidence="2" key="1">
    <citation type="submission" date="2014-09" db="EMBL/GenBank/DDBJ databases">
        <authorList>
            <person name="Sharma Rahul"/>
            <person name="Thines Marco"/>
        </authorList>
    </citation>
    <scope>NUCLEOTIDE SEQUENCE [LARGE SCALE GENOMIC DNA]</scope>
</reference>
<dbReference type="AlphaFoldDB" id="A0A0P1A8L6"/>
<sequence>MIKFLSCVLTPYVKRPQETRPVNDFQTIRPLFSEITSTGGARTPHDGCNLNDLKRFRCVSDSVHTFSDPYI</sequence>
<accession>A0A0P1A8L6</accession>
<evidence type="ECO:0000313" key="2">
    <source>
        <dbReference type="Proteomes" id="UP000054928"/>
    </source>
</evidence>
<keyword evidence="2" id="KW-1185">Reference proteome</keyword>
<proteinExistence type="predicted"/>
<dbReference type="RefSeq" id="XP_024573091.1">
    <property type="nucleotide sequence ID" value="XM_024721967.1"/>
</dbReference>
<dbReference type="Proteomes" id="UP000054928">
    <property type="component" value="Unassembled WGS sequence"/>
</dbReference>